<feature type="region of interest" description="Disordered" evidence="1">
    <location>
        <begin position="173"/>
        <end position="202"/>
    </location>
</feature>
<feature type="chain" id="PRO_5041241159" evidence="2">
    <location>
        <begin position="29"/>
        <end position="202"/>
    </location>
</feature>
<evidence type="ECO:0000313" key="3">
    <source>
        <dbReference type="EMBL" id="KAK0646000.1"/>
    </source>
</evidence>
<comment type="caution">
    <text evidence="3">The sequence shown here is derived from an EMBL/GenBank/DDBJ whole genome shotgun (WGS) entry which is preliminary data.</text>
</comment>
<dbReference type="Proteomes" id="UP001174936">
    <property type="component" value="Unassembled WGS sequence"/>
</dbReference>
<dbReference type="AlphaFoldDB" id="A0AA39Y5X5"/>
<evidence type="ECO:0000313" key="4">
    <source>
        <dbReference type="Proteomes" id="UP001174936"/>
    </source>
</evidence>
<keyword evidence="2" id="KW-0732">Signal</keyword>
<protein>
    <submittedName>
        <fullName evidence="3">Uncharacterized protein</fullName>
    </submittedName>
</protein>
<evidence type="ECO:0000256" key="2">
    <source>
        <dbReference type="SAM" id="SignalP"/>
    </source>
</evidence>
<keyword evidence="4" id="KW-1185">Reference proteome</keyword>
<dbReference type="EMBL" id="JAULSV010000004">
    <property type="protein sequence ID" value="KAK0646000.1"/>
    <property type="molecule type" value="Genomic_DNA"/>
</dbReference>
<feature type="signal peptide" evidence="2">
    <location>
        <begin position="1"/>
        <end position="28"/>
    </location>
</feature>
<sequence length="202" mass="22300">MDRRSPLRHRVLVPFALAVVQTVTLTDAVQHLRDWFSEAGAKGPVPLENFALAPKAAGCRVCRRLRRAHARPASSRDLEPEKRVDRQGWVDNAERNKKRARRRWFIAEYATDGSVDGADGADGAQVGQVRRPDPTAVVRYIEQRSTSSSSSPASGSRVRLPRLALESLDGGVAVADDAGWPRRPADKPKPALSFARSWESRS</sequence>
<proteinExistence type="predicted"/>
<gene>
    <name evidence="3" type="ORF">B0T16DRAFT_457974</name>
</gene>
<name>A0AA39Y5X5_9PEZI</name>
<evidence type="ECO:0000256" key="1">
    <source>
        <dbReference type="SAM" id="MobiDB-lite"/>
    </source>
</evidence>
<reference evidence="3" key="1">
    <citation type="submission" date="2023-06" db="EMBL/GenBank/DDBJ databases">
        <title>Genome-scale phylogeny and comparative genomics of the fungal order Sordariales.</title>
        <authorList>
            <consortium name="Lawrence Berkeley National Laboratory"/>
            <person name="Hensen N."/>
            <person name="Bonometti L."/>
            <person name="Westerberg I."/>
            <person name="Brannstrom I.O."/>
            <person name="Guillou S."/>
            <person name="Cros-Aarteil S."/>
            <person name="Calhoun S."/>
            <person name="Haridas S."/>
            <person name="Kuo A."/>
            <person name="Mondo S."/>
            <person name="Pangilinan J."/>
            <person name="Riley R."/>
            <person name="Labutti K."/>
            <person name="Andreopoulos B."/>
            <person name="Lipzen A."/>
            <person name="Chen C."/>
            <person name="Yanf M."/>
            <person name="Daum C."/>
            <person name="Ng V."/>
            <person name="Clum A."/>
            <person name="Steindorff A."/>
            <person name="Ohm R."/>
            <person name="Martin F."/>
            <person name="Silar P."/>
            <person name="Natvig D."/>
            <person name="Lalanne C."/>
            <person name="Gautier V."/>
            <person name="Ament-Velasquez S.L."/>
            <person name="Kruys A."/>
            <person name="Hutchinson M.I."/>
            <person name="Powell A.J."/>
            <person name="Barry K."/>
            <person name="Miller A.N."/>
            <person name="Grigoriev I.V."/>
            <person name="Debuchy R."/>
            <person name="Gladieux P."/>
            <person name="Thoren M.H."/>
            <person name="Johannesson H."/>
        </authorList>
    </citation>
    <scope>NUCLEOTIDE SEQUENCE</scope>
    <source>
        <strain evidence="3">SMH2532-1</strain>
    </source>
</reference>
<feature type="compositionally biased region" description="Basic and acidic residues" evidence="1">
    <location>
        <begin position="179"/>
        <end position="189"/>
    </location>
</feature>
<accession>A0AA39Y5X5</accession>
<organism evidence="3 4">
    <name type="scientific">Cercophora newfieldiana</name>
    <dbReference type="NCBI Taxonomy" id="92897"/>
    <lineage>
        <taxon>Eukaryota</taxon>
        <taxon>Fungi</taxon>
        <taxon>Dikarya</taxon>
        <taxon>Ascomycota</taxon>
        <taxon>Pezizomycotina</taxon>
        <taxon>Sordariomycetes</taxon>
        <taxon>Sordariomycetidae</taxon>
        <taxon>Sordariales</taxon>
        <taxon>Lasiosphaeriaceae</taxon>
        <taxon>Cercophora</taxon>
    </lineage>
</organism>